<dbReference type="PANTHER" id="PTHR13335:SF1">
    <property type="entry name" value="TARGET OF RAPAMYCIN COMPLEX 2 SUBUNIT MAPKAP1"/>
    <property type="match status" value="1"/>
</dbReference>
<dbReference type="AlphaFoldDB" id="U1GFA2"/>
<dbReference type="EMBL" id="KE721317">
    <property type="protein sequence ID" value="ERF70421.1"/>
    <property type="molecule type" value="Genomic_DNA"/>
</dbReference>
<dbReference type="OrthoDB" id="63267at2759"/>
<dbReference type="Proteomes" id="UP000019373">
    <property type="component" value="Unassembled WGS sequence"/>
</dbReference>
<dbReference type="HOGENOM" id="CLU_005130_0_0_1"/>
<evidence type="ECO:0008006" key="8">
    <source>
        <dbReference type="Google" id="ProtNLM"/>
    </source>
</evidence>
<evidence type="ECO:0000313" key="7">
    <source>
        <dbReference type="Proteomes" id="UP000019373"/>
    </source>
</evidence>
<protein>
    <recommendedName>
        <fullName evidence="8">Stress-activated map kinase-interacting protein</fullName>
    </recommendedName>
</protein>
<dbReference type="GeneID" id="19239653"/>
<feature type="compositionally biased region" description="Low complexity" evidence="2">
    <location>
        <begin position="207"/>
        <end position="217"/>
    </location>
</feature>
<keyword evidence="7" id="KW-1185">Reference proteome</keyword>
<dbReference type="GO" id="GO:0038203">
    <property type="term" value="P:TORC2 signaling"/>
    <property type="evidence" value="ECO:0007669"/>
    <property type="project" value="TreeGrafter"/>
</dbReference>
<feature type="compositionally biased region" description="Acidic residues" evidence="2">
    <location>
        <begin position="120"/>
        <end position="137"/>
    </location>
</feature>
<dbReference type="InterPro" id="IPR056385">
    <property type="entry name" value="UBL_AVO1/Sin1"/>
</dbReference>
<dbReference type="PANTHER" id="PTHR13335">
    <property type="entry name" value="TARGET OF RAPAMYCIN COMPLEX 2 SUBUNIT MAPKAP1"/>
    <property type="match status" value="1"/>
</dbReference>
<dbReference type="GO" id="GO:0005737">
    <property type="term" value="C:cytoplasm"/>
    <property type="evidence" value="ECO:0007669"/>
    <property type="project" value="TreeGrafter"/>
</dbReference>
<feature type="region of interest" description="Disordered" evidence="2">
    <location>
        <begin position="487"/>
        <end position="539"/>
    </location>
</feature>
<organism evidence="6 7">
    <name type="scientific">Endocarpon pusillum (strain Z07020 / HMAS-L-300199)</name>
    <name type="common">Lichen-forming fungus</name>
    <dbReference type="NCBI Taxonomy" id="1263415"/>
    <lineage>
        <taxon>Eukaryota</taxon>
        <taxon>Fungi</taxon>
        <taxon>Dikarya</taxon>
        <taxon>Ascomycota</taxon>
        <taxon>Pezizomycotina</taxon>
        <taxon>Eurotiomycetes</taxon>
        <taxon>Chaetothyriomycetidae</taxon>
        <taxon>Verrucariales</taxon>
        <taxon>Verrucariaceae</taxon>
        <taxon>Endocarpon</taxon>
    </lineage>
</organism>
<name>U1GFA2_ENDPU</name>
<sequence>MALLQNEEFATWYMRTSYLANIKDGIGERLININSSILNTPGFRAAGWTVNPADTKRTYSPPIPTSSHSEYFQGPVAPGISRITSWPEEEEEGGVVTGRRSNDTIGPAPVTKRRRRREQMEEEDSSDLSDESDDDAETAQRAAQQIKFARMPVRGRAGSSPIRSSDLKEGPEVLVTSPSRRSTDSRFRRGSMGAVEAMKARARRDTTTSSEMSSENEVLTPSVFARRRIHSRTNSASNLLKEKVTEDADAEVGASGEAHDDNSDAESVESTLSSEFGATLHSGSLLDTVEVPNLQSSSPVLPNLTPPNSSSPKRTKAEPSPVLQDFPSSRPISVVAPVSLLGSAIRARKTKPVNPIESFATLSGKGSTNPLWIKIYAPFSDNPETPYEMPLQRTSKGGTDTTVAEAIGLGLWRYTEQRLTPGLENDKLNVNKWTMRMVEDGEVDFDFPALSRTRPMIDFTSNNNRGARGRSRERPFDEFALVEANAQQFEENQKLTPKYTPSTTPHEEGPDAPGPPGALVQPTAPRTPPPPQRFKPVIGQPFSSALHNTSLRPADMPEPQTSYATPRMGVMKTLRIRHLDLDVVNQATSVDIASDSYIAEILDHVCKLWKLDKAAYTLKVSGTNTVAPLDRTVEALGTRTDLDLVRRRFGVGPHSMTGSPGSASPNAPLLIDIDGPKKGKKGLPMLHPLAQKQDLISSAGNFKKYNVTRKHLTAFAQASHKKTLALDADYMHIMPIDTDKTMNSTSKTTSIPFADITNTKVSSRHPKVFRVIIKRANESKRYDFEAKDAAEAAEIVDEIKKVMVPQ</sequence>
<dbReference type="InterPro" id="IPR031313">
    <property type="entry name" value="Sin1_PH_dom"/>
</dbReference>
<dbReference type="GO" id="GO:0031932">
    <property type="term" value="C:TORC2 complex"/>
    <property type="evidence" value="ECO:0007669"/>
    <property type="project" value="InterPro"/>
</dbReference>
<accession>U1GFA2</accession>
<evidence type="ECO:0000256" key="1">
    <source>
        <dbReference type="ARBA" id="ARBA00009407"/>
    </source>
</evidence>
<dbReference type="InterPro" id="IPR031567">
    <property type="entry name" value="CRIM_dom"/>
</dbReference>
<dbReference type="Pfam" id="PF16978">
    <property type="entry name" value="CRIM"/>
    <property type="match status" value="1"/>
</dbReference>
<feature type="region of interest" description="Disordered" evidence="2">
    <location>
        <begin position="236"/>
        <end position="272"/>
    </location>
</feature>
<evidence type="ECO:0000313" key="6">
    <source>
        <dbReference type="EMBL" id="ERF70421.1"/>
    </source>
</evidence>
<gene>
    <name evidence="6" type="ORF">EPUS_04699</name>
</gene>
<dbReference type="InterPro" id="IPR008828">
    <property type="entry name" value="Sin1/Avo1"/>
</dbReference>
<proteinExistence type="inferred from homology"/>
<evidence type="ECO:0000259" key="4">
    <source>
        <dbReference type="Pfam" id="PF16979"/>
    </source>
</evidence>
<dbReference type="Pfam" id="PF23164">
    <property type="entry name" value="UBL_AVO1"/>
    <property type="match status" value="1"/>
</dbReference>
<feature type="domain" description="SIN1-type PH" evidence="4">
    <location>
        <begin position="701"/>
        <end position="803"/>
    </location>
</feature>
<evidence type="ECO:0000256" key="2">
    <source>
        <dbReference type="SAM" id="MobiDB-lite"/>
    </source>
</evidence>
<feature type="domain" description="CRIM" evidence="3">
    <location>
        <begin position="339"/>
        <end position="493"/>
    </location>
</feature>
<dbReference type="Gene3D" id="2.30.29.30">
    <property type="entry name" value="Pleckstrin-homology domain (PH domain)/Phosphotyrosine-binding domain (PTB)"/>
    <property type="match status" value="1"/>
</dbReference>
<feature type="region of interest" description="Disordered" evidence="2">
    <location>
        <begin position="59"/>
        <end position="219"/>
    </location>
</feature>
<evidence type="ECO:0000259" key="5">
    <source>
        <dbReference type="Pfam" id="PF23164"/>
    </source>
</evidence>
<feature type="domain" description="AVO1/Sin1 ubiquitin-like" evidence="5">
    <location>
        <begin position="587"/>
        <end position="648"/>
    </location>
</feature>
<comment type="similarity">
    <text evidence="1">Belongs to the SIN1 family.</text>
</comment>
<dbReference type="InterPro" id="IPR011993">
    <property type="entry name" value="PH-like_dom_sf"/>
</dbReference>
<feature type="compositionally biased region" description="Low complexity" evidence="2">
    <location>
        <begin position="296"/>
        <end position="312"/>
    </location>
</feature>
<feature type="region of interest" description="Disordered" evidence="2">
    <location>
        <begin position="294"/>
        <end position="328"/>
    </location>
</feature>
<dbReference type="RefSeq" id="XP_007803879.1">
    <property type="nucleotide sequence ID" value="XM_007805688.1"/>
</dbReference>
<dbReference type="OMA" id="PFQKFAH"/>
<reference evidence="7" key="1">
    <citation type="journal article" date="2014" name="BMC Genomics">
        <title>Genome characteristics reveal the impact of lichenization on lichen-forming fungus Endocarpon pusillum Hedwig (Verrucariales, Ascomycota).</title>
        <authorList>
            <person name="Wang Y.-Y."/>
            <person name="Liu B."/>
            <person name="Zhang X.-Y."/>
            <person name="Zhou Q.-M."/>
            <person name="Zhang T."/>
            <person name="Li H."/>
            <person name="Yu Y.-F."/>
            <person name="Zhang X.-L."/>
            <person name="Hao X.-Y."/>
            <person name="Wang M."/>
            <person name="Wang L."/>
            <person name="Wei J.-C."/>
        </authorList>
    </citation>
    <scope>NUCLEOTIDE SEQUENCE [LARGE SCALE GENOMIC DNA]</scope>
    <source>
        <strain evidence="7">Z07020 / HMAS-L-300199</strain>
    </source>
</reference>
<dbReference type="GO" id="GO:0005546">
    <property type="term" value="F:phosphatidylinositol-4,5-bisphosphate binding"/>
    <property type="evidence" value="ECO:0007669"/>
    <property type="project" value="TreeGrafter"/>
</dbReference>
<dbReference type="eggNOG" id="KOG3739">
    <property type="taxonomic scope" value="Eukaryota"/>
</dbReference>
<evidence type="ECO:0000259" key="3">
    <source>
        <dbReference type="Pfam" id="PF16978"/>
    </source>
</evidence>
<dbReference type="GO" id="GO:0005886">
    <property type="term" value="C:plasma membrane"/>
    <property type="evidence" value="ECO:0007669"/>
    <property type="project" value="TreeGrafter"/>
</dbReference>
<dbReference type="Pfam" id="PF16979">
    <property type="entry name" value="SIN1_PH"/>
    <property type="match status" value="1"/>
</dbReference>